<feature type="domain" description="Subtilisin-like protease fibronectin type-III" evidence="3">
    <location>
        <begin position="49"/>
        <end position="141"/>
    </location>
</feature>
<dbReference type="GO" id="GO:0004252">
    <property type="term" value="F:serine-type endopeptidase activity"/>
    <property type="evidence" value="ECO:0007669"/>
    <property type="project" value="InterPro"/>
</dbReference>
<keyword evidence="2" id="KW-0732">Signal</keyword>
<dbReference type="InterPro" id="IPR041469">
    <property type="entry name" value="Subtilisin-like_FN3"/>
</dbReference>
<protein>
    <submittedName>
        <fullName evidence="4">Peptidase S8, subtilisin-related protein</fullName>
    </submittedName>
</protein>
<comment type="similarity">
    <text evidence="1">Belongs to the peptidase S8 family.</text>
</comment>
<dbReference type="STRING" id="35608.A0A2U1KFC1"/>
<dbReference type="InterPro" id="IPR045051">
    <property type="entry name" value="SBT"/>
</dbReference>
<dbReference type="InterPro" id="IPR036852">
    <property type="entry name" value="Peptidase_S8/S53_dom_sf"/>
</dbReference>
<dbReference type="EMBL" id="PKPP01020270">
    <property type="protein sequence ID" value="PWA35303.1"/>
    <property type="molecule type" value="Genomic_DNA"/>
</dbReference>
<keyword evidence="5" id="KW-1185">Reference proteome</keyword>
<evidence type="ECO:0000256" key="2">
    <source>
        <dbReference type="ARBA" id="ARBA00022729"/>
    </source>
</evidence>
<dbReference type="OrthoDB" id="1751551at2759"/>
<organism evidence="4 5">
    <name type="scientific">Artemisia annua</name>
    <name type="common">Sweet wormwood</name>
    <dbReference type="NCBI Taxonomy" id="35608"/>
    <lineage>
        <taxon>Eukaryota</taxon>
        <taxon>Viridiplantae</taxon>
        <taxon>Streptophyta</taxon>
        <taxon>Embryophyta</taxon>
        <taxon>Tracheophyta</taxon>
        <taxon>Spermatophyta</taxon>
        <taxon>Magnoliopsida</taxon>
        <taxon>eudicotyledons</taxon>
        <taxon>Gunneridae</taxon>
        <taxon>Pentapetalae</taxon>
        <taxon>asterids</taxon>
        <taxon>campanulids</taxon>
        <taxon>Asterales</taxon>
        <taxon>Asteraceae</taxon>
        <taxon>Asteroideae</taxon>
        <taxon>Anthemideae</taxon>
        <taxon>Artemisiinae</taxon>
        <taxon>Artemisia</taxon>
    </lineage>
</organism>
<evidence type="ECO:0000313" key="5">
    <source>
        <dbReference type="Proteomes" id="UP000245207"/>
    </source>
</evidence>
<comment type="caution">
    <text evidence="4">The sequence shown here is derived from an EMBL/GenBank/DDBJ whole genome shotgun (WGS) entry which is preliminary data.</text>
</comment>
<dbReference type="Proteomes" id="UP000245207">
    <property type="component" value="Unassembled WGS sequence"/>
</dbReference>
<sequence>MATFSSWGPNPVAPEILKPDITAPGVNIIAAYIEDSKPFFPYNRVSVLNFNYLSITVYNLNGTATLTRKLTNVGTPGTYAVRVKNHVGISMNMNLTILTFANKGDVQKFEITVKPHGKNVNSYVFGELIWSGANNTMLRAPL</sequence>
<evidence type="ECO:0000256" key="1">
    <source>
        <dbReference type="ARBA" id="ARBA00011073"/>
    </source>
</evidence>
<gene>
    <name evidence="4" type="ORF">CTI12_AA607570</name>
</gene>
<accession>A0A2U1KFC1</accession>
<evidence type="ECO:0000313" key="4">
    <source>
        <dbReference type="EMBL" id="PWA35303.1"/>
    </source>
</evidence>
<proteinExistence type="inferred from homology"/>
<reference evidence="4 5" key="1">
    <citation type="journal article" date="2018" name="Mol. Plant">
        <title>The genome of Artemisia annua provides insight into the evolution of Asteraceae family and artemisinin biosynthesis.</title>
        <authorList>
            <person name="Shen Q."/>
            <person name="Zhang L."/>
            <person name="Liao Z."/>
            <person name="Wang S."/>
            <person name="Yan T."/>
            <person name="Shi P."/>
            <person name="Liu M."/>
            <person name="Fu X."/>
            <person name="Pan Q."/>
            <person name="Wang Y."/>
            <person name="Lv Z."/>
            <person name="Lu X."/>
            <person name="Zhang F."/>
            <person name="Jiang W."/>
            <person name="Ma Y."/>
            <person name="Chen M."/>
            <person name="Hao X."/>
            <person name="Li L."/>
            <person name="Tang Y."/>
            <person name="Lv G."/>
            <person name="Zhou Y."/>
            <person name="Sun X."/>
            <person name="Brodelius P.E."/>
            <person name="Rose J.K.C."/>
            <person name="Tang K."/>
        </authorList>
    </citation>
    <scope>NUCLEOTIDE SEQUENCE [LARGE SCALE GENOMIC DNA]</scope>
    <source>
        <strain evidence="5">cv. Huhao1</strain>
        <tissue evidence="4">Leaf</tissue>
    </source>
</reference>
<dbReference type="GO" id="GO:0006508">
    <property type="term" value="P:proteolysis"/>
    <property type="evidence" value="ECO:0007669"/>
    <property type="project" value="InterPro"/>
</dbReference>
<dbReference type="Gene3D" id="2.60.40.2310">
    <property type="match status" value="1"/>
</dbReference>
<dbReference type="Pfam" id="PF17766">
    <property type="entry name" value="fn3_6"/>
    <property type="match status" value="1"/>
</dbReference>
<dbReference type="PANTHER" id="PTHR10795">
    <property type="entry name" value="PROPROTEIN CONVERTASE SUBTILISIN/KEXIN"/>
    <property type="match status" value="1"/>
</dbReference>
<dbReference type="Gene3D" id="3.40.50.200">
    <property type="entry name" value="Peptidase S8/S53 domain"/>
    <property type="match status" value="1"/>
</dbReference>
<evidence type="ECO:0000259" key="3">
    <source>
        <dbReference type="Pfam" id="PF17766"/>
    </source>
</evidence>
<dbReference type="AlphaFoldDB" id="A0A2U1KFC1"/>
<dbReference type="SUPFAM" id="SSF52743">
    <property type="entry name" value="Subtilisin-like"/>
    <property type="match status" value="1"/>
</dbReference>
<name>A0A2U1KFC1_ARTAN</name>